<proteinExistence type="predicted"/>
<accession>A0A151Z3J9</accession>
<keyword evidence="2" id="KW-0472">Membrane</keyword>
<reference evidence="4 5" key="1">
    <citation type="submission" date="2015-12" db="EMBL/GenBank/DDBJ databases">
        <title>Dictyostelia acquired genes for synthesis and detection of signals that induce cell-type specialization by lateral gene transfer from prokaryotes.</title>
        <authorList>
            <person name="Gloeckner G."/>
            <person name="Schaap P."/>
        </authorList>
    </citation>
    <scope>NUCLEOTIDE SEQUENCE [LARGE SCALE GENOMIC DNA]</scope>
    <source>
        <strain evidence="4 5">TK</strain>
    </source>
</reference>
<evidence type="ECO:0000313" key="4">
    <source>
        <dbReference type="EMBL" id="KYQ88518.1"/>
    </source>
</evidence>
<comment type="caution">
    <text evidence="4">The sequence shown here is derived from an EMBL/GenBank/DDBJ whole genome shotgun (WGS) entry which is preliminary data.</text>
</comment>
<keyword evidence="5" id="KW-1185">Reference proteome</keyword>
<feature type="transmembrane region" description="Helical" evidence="2">
    <location>
        <begin position="166"/>
        <end position="189"/>
    </location>
</feature>
<dbReference type="InParanoid" id="A0A151Z3J9"/>
<gene>
    <name evidence="4" type="ORF">DLAC_11240</name>
</gene>
<dbReference type="EMBL" id="LODT01000051">
    <property type="protein sequence ID" value="KYQ88518.1"/>
    <property type="molecule type" value="Genomic_DNA"/>
</dbReference>
<keyword evidence="2" id="KW-0812">Transmembrane</keyword>
<feature type="chain" id="PRO_5007592826" evidence="3">
    <location>
        <begin position="20"/>
        <end position="215"/>
    </location>
</feature>
<evidence type="ECO:0000256" key="2">
    <source>
        <dbReference type="SAM" id="Phobius"/>
    </source>
</evidence>
<evidence type="ECO:0000256" key="1">
    <source>
        <dbReference type="SAM" id="MobiDB-lite"/>
    </source>
</evidence>
<sequence>MKLSIFILACFVILQSVSAENYNCLSDAPNLYSLVAQQSEYFFTTFNATEFQKVNVSFSVTSTGGGPLRVTLGYLTQSYNVGTWVTVYTYPNYYINFTTGGYTTFTVPYGTYPAFNILNTNLMSTANILVTINNICYTDGLYGSDEDSRDHSTSDIHNNKGLSDGAIIAIVVVSAIVVGIIVAITVHCIKKHHHHHHHHHHGHHEYQPAYNGSHY</sequence>
<protein>
    <submittedName>
        <fullName evidence="4">Putative importin subunit alpha C</fullName>
    </submittedName>
</protein>
<keyword evidence="2" id="KW-1133">Transmembrane helix</keyword>
<feature type="signal peptide" evidence="3">
    <location>
        <begin position="1"/>
        <end position="19"/>
    </location>
</feature>
<evidence type="ECO:0000256" key="3">
    <source>
        <dbReference type="SAM" id="SignalP"/>
    </source>
</evidence>
<keyword evidence="3" id="KW-0732">Signal</keyword>
<name>A0A151Z3J9_TIELA</name>
<feature type="region of interest" description="Disordered" evidence="1">
    <location>
        <begin position="196"/>
        <end position="215"/>
    </location>
</feature>
<organism evidence="4 5">
    <name type="scientific">Tieghemostelium lacteum</name>
    <name type="common">Slime mold</name>
    <name type="synonym">Dictyostelium lacteum</name>
    <dbReference type="NCBI Taxonomy" id="361077"/>
    <lineage>
        <taxon>Eukaryota</taxon>
        <taxon>Amoebozoa</taxon>
        <taxon>Evosea</taxon>
        <taxon>Eumycetozoa</taxon>
        <taxon>Dictyostelia</taxon>
        <taxon>Dictyosteliales</taxon>
        <taxon>Raperosteliaceae</taxon>
        <taxon>Tieghemostelium</taxon>
    </lineage>
</organism>
<evidence type="ECO:0000313" key="5">
    <source>
        <dbReference type="Proteomes" id="UP000076078"/>
    </source>
</evidence>
<dbReference type="Proteomes" id="UP000076078">
    <property type="component" value="Unassembled WGS sequence"/>
</dbReference>
<dbReference type="AlphaFoldDB" id="A0A151Z3J9"/>